<evidence type="ECO:0000256" key="1">
    <source>
        <dbReference type="SAM" id="MobiDB-lite"/>
    </source>
</evidence>
<evidence type="ECO:0008006" key="4">
    <source>
        <dbReference type="Google" id="ProtNLM"/>
    </source>
</evidence>
<keyword evidence="3" id="KW-1185">Reference proteome</keyword>
<name>S7UEF8_9BACT</name>
<reference evidence="2 3" key="1">
    <citation type="journal article" date="2013" name="Genome Announc.">
        <title>Draft genome sequences for three mercury-methylating, sulfate-reducing bacteria.</title>
        <authorList>
            <person name="Brown S.D."/>
            <person name="Hurt R.A.Jr."/>
            <person name="Gilmour C.C."/>
            <person name="Elias D.A."/>
        </authorList>
    </citation>
    <scope>NUCLEOTIDE SEQUENCE [LARGE SCALE GENOMIC DNA]</scope>
    <source>
        <strain evidence="2 3">DSM 16529</strain>
    </source>
</reference>
<dbReference type="Gene3D" id="3.40.50.150">
    <property type="entry name" value="Vaccinia Virus protein VP39"/>
    <property type="match status" value="1"/>
</dbReference>
<evidence type="ECO:0000313" key="3">
    <source>
        <dbReference type="Proteomes" id="UP000014975"/>
    </source>
</evidence>
<dbReference type="STRING" id="1121439.dsat_1345"/>
<dbReference type="EMBL" id="ATHI01000031">
    <property type="protein sequence ID" value="EPR30623.1"/>
    <property type="molecule type" value="Genomic_DNA"/>
</dbReference>
<dbReference type="eggNOG" id="COG4122">
    <property type="taxonomic scope" value="Bacteria"/>
</dbReference>
<dbReference type="PATRIC" id="fig|1121439.3.peg.2727"/>
<accession>S7UEF8</accession>
<dbReference type="OrthoDB" id="5430802at2"/>
<dbReference type="InterPro" id="IPR029063">
    <property type="entry name" value="SAM-dependent_MTases_sf"/>
</dbReference>
<protein>
    <recommendedName>
        <fullName evidence="4">Class I SAM-dependent methyltransferase</fullName>
    </recommendedName>
</protein>
<organism evidence="2 3">
    <name type="scientific">Alkalidesulfovibrio alkalitolerans DSM 16529</name>
    <dbReference type="NCBI Taxonomy" id="1121439"/>
    <lineage>
        <taxon>Bacteria</taxon>
        <taxon>Pseudomonadati</taxon>
        <taxon>Thermodesulfobacteriota</taxon>
        <taxon>Desulfovibrionia</taxon>
        <taxon>Desulfovibrionales</taxon>
        <taxon>Desulfovibrionaceae</taxon>
        <taxon>Alkalidesulfovibrio</taxon>
    </lineage>
</organism>
<proteinExistence type="predicted"/>
<gene>
    <name evidence="2" type="ORF">dsat_1345</name>
</gene>
<dbReference type="AlphaFoldDB" id="S7UEF8"/>
<dbReference type="Proteomes" id="UP000014975">
    <property type="component" value="Unassembled WGS sequence"/>
</dbReference>
<sequence>MYIQPIHPTQSDPVLSRLFKQAARELLHAPVKLRMALSPDYPWLVSGAVSRIEAFLKPEYRVFEWGGGRSTIFFARRTASVVTVEHARKWHRRLAARIEELDLRNVTLRFVEPHDPAQGDPPAPNPARPARWNDPEAREDKPQFRAYADAVLDYPDGHFDLVLVDGRARVACARNALDKLAPGGLLVLDNAEWPKYQPIRDMTHGWTTQSFANGVWETAVFTRPGDANASLERA</sequence>
<comment type="caution">
    <text evidence="2">The sequence shown here is derived from an EMBL/GenBank/DDBJ whole genome shotgun (WGS) entry which is preliminary data.</text>
</comment>
<dbReference type="SUPFAM" id="SSF53335">
    <property type="entry name" value="S-adenosyl-L-methionine-dependent methyltransferases"/>
    <property type="match status" value="1"/>
</dbReference>
<dbReference type="RefSeq" id="WP_020888042.1">
    <property type="nucleotide sequence ID" value="NZ_ATHI01000031.1"/>
</dbReference>
<evidence type="ECO:0000313" key="2">
    <source>
        <dbReference type="EMBL" id="EPR30623.1"/>
    </source>
</evidence>
<feature type="region of interest" description="Disordered" evidence="1">
    <location>
        <begin position="112"/>
        <end position="139"/>
    </location>
</feature>